<organism evidence="2 3">
    <name type="scientific">Xylaria grammica</name>
    <dbReference type="NCBI Taxonomy" id="363999"/>
    <lineage>
        <taxon>Eukaryota</taxon>
        <taxon>Fungi</taxon>
        <taxon>Dikarya</taxon>
        <taxon>Ascomycota</taxon>
        <taxon>Pezizomycotina</taxon>
        <taxon>Sordariomycetes</taxon>
        <taxon>Xylariomycetidae</taxon>
        <taxon>Xylariales</taxon>
        <taxon>Xylariaceae</taxon>
        <taxon>Xylaria</taxon>
    </lineage>
</organism>
<evidence type="ECO:0000313" key="3">
    <source>
        <dbReference type="Proteomes" id="UP000286045"/>
    </source>
</evidence>
<evidence type="ECO:0000256" key="1">
    <source>
        <dbReference type="SAM" id="MobiDB-lite"/>
    </source>
</evidence>
<sequence>MLDYSERKTSTFADMGGYKSTGNQPISSHGNVGVIKPFIVQGKPYLGFVTPENDITHYRILEGNGNTFTVVNSGTCNIICYVSADSYWTYNGNYDLYQFFYSDGTFVGLGSMHVHDLIDGETDILYRGIIPSNNWDPIHDFGPNHRSLSKKRLEAKNRIRAPAPLPTPPGQPQLYYHKKAFDNPDHYYIILAGPLLFSPECDEVYADVAERVNRGEFNCIPNEGTVVTRESLVNLMNCVATQGTSCSWDSACGPVYPMYCLPSGFWTWAPLSKPGVSFDNDGSYDPERFLAGYHYRDSSTNLVDPRIQSDGTQFYRDMAKRGSSKGMGRSRDHDGYASTSSSSTLKSVGESKSKRKDKGMGKGA</sequence>
<dbReference type="AlphaFoldDB" id="A0A439CZY6"/>
<comment type="caution">
    <text evidence="2">The sequence shown here is derived from an EMBL/GenBank/DDBJ whole genome shotgun (WGS) entry which is preliminary data.</text>
</comment>
<feature type="region of interest" description="Disordered" evidence="1">
    <location>
        <begin position="319"/>
        <end position="364"/>
    </location>
</feature>
<proteinExistence type="predicted"/>
<accession>A0A439CZY6</accession>
<keyword evidence="3" id="KW-1185">Reference proteome</keyword>
<protein>
    <submittedName>
        <fullName evidence="2">Uncharacterized protein</fullName>
    </submittedName>
</protein>
<name>A0A439CZY6_9PEZI</name>
<reference evidence="2 3" key="1">
    <citation type="submission" date="2018-12" db="EMBL/GenBank/DDBJ databases">
        <title>Draft genome sequence of Xylaria grammica IHI A82.</title>
        <authorList>
            <person name="Buettner E."/>
            <person name="Kellner H."/>
        </authorList>
    </citation>
    <scope>NUCLEOTIDE SEQUENCE [LARGE SCALE GENOMIC DNA]</scope>
    <source>
        <strain evidence="2 3">IHI A82</strain>
    </source>
</reference>
<dbReference type="EMBL" id="RYZI01000238">
    <property type="protein sequence ID" value="RWA07772.1"/>
    <property type="molecule type" value="Genomic_DNA"/>
</dbReference>
<feature type="compositionally biased region" description="Low complexity" evidence="1">
    <location>
        <begin position="338"/>
        <end position="350"/>
    </location>
</feature>
<gene>
    <name evidence="2" type="ORF">EKO27_g7338</name>
</gene>
<dbReference type="Proteomes" id="UP000286045">
    <property type="component" value="Unassembled WGS sequence"/>
</dbReference>
<evidence type="ECO:0000313" key="2">
    <source>
        <dbReference type="EMBL" id="RWA07772.1"/>
    </source>
</evidence>